<dbReference type="EMBL" id="JH597773">
    <property type="protein sequence ID" value="EHQ08175.1"/>
    <property type="molecule type" value="Genomic_DNA"/>
</dbReference>
<keyword evidence="3" id="KW-1185">Reference proteome</keyword>
<keyword evidence="1" id="KW-0472">Membrane</keyword>
<gene>
    <name evidence="2" type="ORF">Lepil_3517</name>
</gene>
<evidence type="ECO:0000313" key="2">
    <source>
        <dbReference type="EMBL" id="EHQ08175.1"/>
    </source>
</evidence>
<proteinExistence type="predicted"/>
<protein>
    <submittedName>
        <fullName evidence="2">Uncharacterized protein</fullName>
    </submittedName>
</protein>
<reference evidence="2 3" key="1">
    <citation type="submission" date="2011-10" db="EMBL/GenBank/DDBJ databases">
        <title>The Improved High-Quality Draft genome of Leptonema illini DSM 21528.</title>
        <authorList>
            <consortium name="US DOE Joint Genome Institute (JGI-PGF)"/>
            <person name="Lucas S."/>
            <person name="Copeland A."/>
            <person name="Lapidus A."/>
            <person name="Glavina del Rio T."/>
            <person name="Dalin E."/>
            <person name="Tice H."/>
            <person name="Bruce D."/>
            <person name="Goodwin L."/>
            <person name="Pitluck S."/>
            <person name="Peters L."/>
            <person name="Mikhailova N."/>
            <person name="Held B."/>
            <person name="Kyrpides N."/>
            <person name="Mavromatis K."/>
            <person name="Ivanova N."/>
            <person name="Markowitz V."/>
            <person name="Cheng J.-F."/>
            <person name="Hugenholtz P."/>
            <person name="Woyke T."/>
            <person name="Wu D."/>
            <person name="Gronow S."/>
            <person name="Wellnitz S."/>
            <person name="Brambilla E.-M."/>
            <person name="Klenk H.-P."/>
            <person name="Eisen J.A."/>
        </authorList>
    </citation>
    <scope>NUCLEOTIDE SEQUENCE [LARGE SCALE GENOMIC DNA]</scope>
    <source>
        <strain evidence="2 3">DSM 21528</strain>
    </source>
</reference>
<organism evidence="2 3">
    <name type="scientific">Leptonema illini DSM 21528</name>
    <dbReference type="NCBI Taxonomy" id="929563"/>
    <lineage>
        <taxon>Bacteria</taxon>
        <taxon>Pseudomonadati</taxon>
        <taxon>Spirochaetota</taxon>
        <taxon>Spirochaetia</taxon>
        <taxon>Leptospirales</taxon>
        <taxon>Leptospiraceae</taxon>
        <taxon>Leptonema</taxon>
    </lineage>
</organism>
<dbReference type="STRING" id="183.GCA_002009735_01283"/>
<keyword evidence="1" id="KW-1133">Transmembrane helix</keyword>
<evidence type="ECO:0000313" key="3">
    <source>
        <dbReference type="Proteomes" id="UP000005737"/>
    </source>
</evidence>
<sequence>MTARSTDQSLSLITAFRLFLTVARPFRTVTRLSIIAIFFSVFAALLAAEPKRPFLWSDGIRKGNVFKDERLPYSFVAPDDIVFRIWKEGAFYRFEARSYRSETLQIAMTTLRYNRAVPLQSMAAELSDGCAPDTVRIEERAATLQVRCRDSLDSFALLRRLQLSNSNPQLLYYFEIRTGTSAMTDELQFELYPEFRFVLPPE</sequence>
<evidence type="ECO:0000256" key="1">
    <source>
        <dbReference type="SAM" id="Phobius"/>
    </source>
</evidence>
<feature type="transmembrane region" description="Helical" evidence="1">
    <location>
        <begin position="29"/>
        <end position="48"/>
    </location>
</feature>
<keyword evidence="1" id="KW-0812">Transmembrane</keyword>
<dbReference type="HOGENOM" id="CLU_1353261_0_0_12"/>
<accession>H2CJL4</accession>
<name>H2CJL4_9LEPT</name>
<dbReference type="Proteomes" id="UP000005737">
    <property type="component" value="Unassembled WGS sequence"/>
</dbReference>
<dbReference type="AlphaFoldDB" id="H2CJL4"/>